<proteinExistence type="predicted"/>
<keyword evidence="1" id="KW-0547">Nucleotide-binding</keyword>
<evidence type="ECO:0000256" key="4">
    <source>
        <dbReference type="ARBA" id="ARBA00022840"/>
    </source>
</evidence>
<name>A0ABV6R2L5_9CAUL</name>
<evidence type="ECO:0000313" key="8">
    <source>
        <dbReference type="Proteomes" id="UP001589906"/>
    </source>
</evidence>
<dbReference type="Proteomes" id="UP001589906">
    <property type="component" value="Unassembled WGS sequence"/>
</dbReference>
<dbReference type="SMART" id="SM00487">
    <property type="entry name" value="DEXDc"/>
    <property type="match status" value="1"/>
</dbReference>
<evidence type="ECO:0000313" key="7">
    <source>
        <dbReference type="EMBL" id="MFC0633860.1"/>
    </source>
</evidence>
<sequence>MAGVSLRRWQSEALEVWEQNRRKGIVGAVTGGGKTVFALSAIARAKLETTLIVVPTVALLDQWWDETAAFFNVRLDDINVIRGKPRIRAGTINLAVMNTATKIPPVSSHLFLVVDECHKAASPKLRAVLDLPKHAALGLSATPERPYDEGLEEVLVPALGPVLYRYTYREALADGVIVPFYLRNVVFELEPESQAEYDKLTRAIARTIDRFGPEAPESVALMLRRARVLNLSMARVRLTLRLVARHRGQRILIFHESVEACILIHAVLIENGVKAGIYHSKMGMRERADMLTAYRAGEIEVLVTCRALDEGFNVPETEIGIIAASTATRRQRIQRLGRVLRPAAGKDGATIYTLVATKPEIDRLRAEEIELEGVAEASWVRA</sequence>
<evidence type="ECO:0000259" key="5">
    <source>
        <dbReference type="PROSITE" id="PS51192"/>
    </source>
</evidence>
<dbReference type="GO" id="GO:0004386">
    <property type="term" value="F:helicase activity"/>
    <property type="evidence" value="ECO:0007669"/>
    <property type="project" value="UniProtKB-KW"/>
</dbReference>
<protein>
    <submittedName>
        <fullName evidence="7">DEAD/DEAH box helicase</fullName>
        <ecNumber evidence="7">3.6.4.-</ecNumber>
    </submittedName>
</protein>
<dbReference type="RefSeq" id="WP_376835828.1">
    <property type="nucleotide sequence ID" value="NZ_JBHLSW010000005.1"/>
</dbReference>
<dbReference type="PROSITE" id="PS51192">
    <property type="entry name" value="HELICASE_ATP_BIND_1"/>
    <property type="match status" value="1"/>
</dbReference>
<dbReference type="GO" id="GO:0016787">
    <property type="term" value="F:hydrolase activity"/>
    <property type="evidence" value="ECO:0007669"/>
    <property type="project" value="UniProtKB-KW"/>
</dbReference>
<dbReference type="SUPFAM" id="SSF52540">
    <property type="entry name" value="P-loop containing nucleoside triphosphate hydrolases"/>
    <property type="match status" value="1"/>
</dbReference>
<dbReference type="PANTHER" id="PTHR11274">
    <property type="entry name" value="RAD25/XP-B DNA REPAIR HELICASE"/>
    <property type="match status" value="1"/>
</dbReference>
<dbReference type="Pfam" id="PF00271">
    <property type="entry name" value="Helicase_C"/>
    <property type="match status" value="1"/>
</dbReference>
<keyword evidence="2 7" id="KW-0378">Hydrolase</keyword>
<keyword evidence="8" id="KW-1185">Reference proteome</keyword>
<dbReference type="InterPro" id="IPR050615">
    <property type="entry name" value="ATP-dep_DNA_Helicase"/>
</dbReference>
<organism evidence="7 8">
    <name type="scientific">Brevundimonas balnearis</name>
    <dbReference type="NCBI Taxonomy" id="1572858"/>
    <lineage>
        <taxon>Bacteria</taxon>
        <taxon>Pseudomonadati</taxon>
        <taxon>Pseudomonadota</taxon>
        <taxon>Alphaproteobacteria</taxon>
        <taxon>Caulobacterales</taxon>
        <taxon>Caulobacteraceae</taxon>
        <taxon>Brevundimonas</taxon>
    </lineage>
</organism>
<evidence type="ECO:0000256" key="3">
    <source>
        <dbReference type="ARBA" id="ARBA00022806"/>
    </source>
</evidence>
<dbReference type="EC" id="3.6.4.-" evidence="7"/>
<dbReference type="EMBL" id="JBHLSW010000005">
    <property type="protein sequence ID" value="MFC0633860.1"/>
    <property type="molecule type" value="Genomic_DNA"/>
</dbReference>
<evidence type="ECO:0000256" key="2">
    <source>
        <dbReference type="ARBA" id="ARBA00022801"/>
    </source>
</evidence>
<evidence type="ECO:0000259" key="6">
    <source>
        <dbReference type="PROSITE" id="PS51194"/>
    </source>
</evidence>
<feature type="domain" description="Helicase C-terminal" evidence="6">
    <location>
        <begin position="235"/>
        <end position="382"/>
    </location>
</feature>
<gene>
    <name evidence="7" type="ORF">ACFFGE_08200</name>
</gene>
<dbReference type="CDD" id="cd17926">
    <property type="entry name" value="DEXHc_RE"/>
    <property type="match status" value="1"/>
</dbReference>
<dbReference type="InterPro" id="IPR027417">
    <property type="entry name" value="P-loop_NTPase"/>
</dbReference>
<evidence type="ECO:0000256" key="1">
    <source>
        <dbReference type="ARBA" id="ARBA00022741"/>
    </source>
</evidence>
<dbReference type="PROSITE" id="PS51194">
    <property type="entry name" value="HELICASE_CTER"/>
    <property type="match status" value="1"/>
</dbReference>
<keyword evidence="3 7" id="KW-0347">Helicase</keyword>
<dbReference type="SMART" id="SM00490">
    <property type="entry name" value="HELICc"/>
    <property type="match status" value="1"/>
</dbReference>
<accession>A0ABV6R2L5</accession>
<dbReference type="InterPro" id="IPR014001">
    <property type="entry name" value="Helicase_ATP-bd"/>
</dbReference>
<dbReference type="Pfam" id="PF04851">
    <property type="entry name" value="ResIII"/>
    <property type="match status" value="1"/>
</dbReference>
<feature type="domain" description="Helicase ATP-binding" evidence="5">
    <location>
        <begin position="15"/>
        <end position="161"/>
    </location>
</feature>
<dbReference type="InterPro" id="IPR006935">
    <property type="entry name" value="Helicase/UvrB_N"/>
</dbReference>
<keyword evidence="4" id="KW-0067">ATP-binding</keyword>
<dbReference type="Gene3D" id="3.40.50.300">
    <property type="entry name" value="P-loop containing nucleotide triphosphate hydrolases"/>
    <property type="match status" value="2"/>
</dbReference>
<dbReference type="PANTHER" id="PTHR11274:SF0">
    <property type="entry name" value="GENERAL TRANSCRIPTION AND DNA REPAIR FACTOR IIH HELICASE SUBUNIT XPB"/>
    <property type="match status" value="1"/>
</dbReference>
<dbReference type="InterPro" id="IPR001650">
    <property type="entry name" value="Helicase_C-like"/>
</dbReference>
<comment type="caution">
    <text evidence="7">The sequence shown here is derived from an EMBL/GenBank/DDBJ whole genome shotgun (WGS) entry which is preliminary data.</text>
</comment>
<reference evidence="7 8" key="1">
    <citation type="submission" date="2024-09" db="EMBL/GenBank/DDBJ databases">
        <authorList>
            <person name="Sun Q."/>
            <person name="Mori K."/>
        </authorList>
    </citation>
    <scope>NUCLEOTIDE SEQUENCE [LARGE SCALE GENOMIC DNA]</scope>
    <source>
        <strain evidence="7 8">NCAIM B.02621</strain>
    </source>
</reference>